<dbReference type="PANTHER" id="PTHR12589">
    <property type="entry name" value="PYRUVOYL TETRAHYDROBIOPTERIN SYNTHASE"/>
    <property type="match status" value="1"/>
</dbReference>
<evidence type="ECO:0000256" key="4">
    <source>
        <dbReference type="ARBA" id="ARBA00048807"/>
    </source>
</evidence>
<dbReference type="EMBL" id="CP002776">
    <property type="protein sequence ID" value="AEG31797.1"/>
    <property type="molecule type" value="Genomic_DNA"/>
</dbReference>
<protein>
    <recommendedName>
        <fullName evidence="3 5">6-carboxy-5,6,7,8-tetrahydropterin synthase</fullName>
        <ecNumber evidence="5">4.-.-.-</ecNumber>
    </recommendedName>
</protein>
<dbReference type="GO" id="GO:0070497">
    <property type="term" value="F:6-carboxytetrahydropterin synthase activity"/>
    <property type="evidence" value="ECO:0007669"/>
    <property type="project" value="UniProtKB-EC"/>
</dbReference>
<comment type="pathway">
    <text evidence="1 5">Purine metabolism; 7-cyano-7-deazaguanine biosynthesis.</text>
</comment>
<evidence type="ECO:0000256" key="6">
    <source>
        <dbReference type="PIRSR" id="PIRSR006113-1"/>
    </source>
</evidence>
<dbReference type="Pfam" id="PF01242">
    <property type="entry name" value="PTPS"/>
    <property type="match status" value="1"/>
</dbReference>
<evidence type="ECO:0000256" key="2">
    <source>
        <dbReference type="ARBA" id="ARBA00008900"/>
    </source>
</evidence>
<keyword evidence="5" id="KW-0456">Lyase</keyword>
<organism evidence="8 9">
    <name type="scientific">Thiomicrospira cyclica (strain DSM 14477 / JCM 11371 / ALM1)</name>
    <name type="common">Thioalkalimicrobium cyclicum</name>
    <dbReference type="NCBI Taxonomy" id="717773"/>
    <lineage>
        <taxon>Bacteria</taxon>
        <taxon>Pseudomonadati</taxon>
        <taxon>Pseudomonadota</taxon>
        <taxon>Gammaproteobacteria</taxon>
        <taxon>Thiotrichales</taxon>
        <taxon>Piscirickettsiaceae</taxon>
        <taxon>Thiomicrospira</taxon>
    </lineage>
</organism>
<evidence type="ECO:0000313" key="9">
    <source>
        <dbReference type="Proteomes" id="UP000009232"/>
    </source>
</evidence>
<dbReference type="PIRSF" id="PIRSF006113">
    <property type="entry name" value="PTP_synth"/>
    <property type="match status" value="1"/>
</dbReference>
<dbReference type="STRING" id="717773.Thicy_1030"/>
<accession>F6D8E6</accession>
<evidence type="ECO:0000256" key="7">
    <source>
        <dbReference type="PIRSR" id="PIRSR006113-2"/>
    </source>
</evidence>
<comment type="cofactor">
    <cofactor evidence="5 7">
        <name>Zn(2+)</name>
        <dbReference type="ChEBI" id="CHEBI:29105"/>
    </cofactor>
    <text evidence="5 7">Binds 1 zinc ion per subunit.</text>
</comment>
<feature type="binding site" evidence="7">
    <location>
        <position position="17"/>
    </location>
    <ligand>
        <name>Zn(2+)</name>
        <dbReference type="ChEBI" id="CHEBI:29105"/>
    </ligand>
</feature>
<dbReference type="OrthoDB" id="9804698at2"/>
<dbReference type="eggNOG" id="COG0720">
    <property type="taxonomic scope" value="Bacteria"/>
</dbReference>
<dbReference type="NCBIfam" id="TIGR03367">
    <property type="entry name" value="queuosine_QueD"/>
    <property type="match status" value="1"/>
</dbReference>
<dbReference type="Proteomes" id="UP000009232">
    <property type="component" value="Chromosome"/>
</dbReference>
<feature type="binding site" evidence="7">
    <location>
        <position position="32"/>
    </location>
    <ligand>
        <name>Zn(2+)</name>
        <dbReference type="ChEBI" id="CHEBI:29105"/>
    </ligand>
</feature>
<keyword evidence="5 7" id="KW-0479">Metal-binding</keyword>
<evidence type="ECO:0000256" key="3">
    <source>
        <dbReference type="ARBA" id="ARBA00018141"/>
    </source>
</evidence>
<keyword evidence="5" id="KW-0671">Queuosine biosynthesis</keyword>
<dbReference type="PANTHER" id="PTHR12589:SF8">
    <property type="entry name" value="6-CARBOXY-5,6,7,8-TETRAHYDROPTERIN SYNTHASE"/>
    <property type="match status" value="1"/>
</dbReference>
<feature type="active site" description="Charge relay system" evidence="6">
    <location>
        <position position="115"/>
    </location>
</feature>
<sequence>MKKNFILTTQLDFAAAHRLIGYEGDCAKLHGHNWKIEVSVIGYSLNDIGMVVDFKLVKHHAKAVVAELDHSYLNDHPHFQRTNPTAENIAHYLYNELAKRLNQDQFKMHQVRVWENDRNYVTYSETEH</sequence>
<dbReference type="HOGENOM" id="CLU_111016_6_3_6"/>
<dbReference type="InterPro" id="IPR038418">
    <property type="entry name" value="6-PTP_synth/QueD_sf"/>
</dbReference>
<keyword evidence="5 7" id="KW-0862">Zinc</keyword>
<dbReference type="AlphaFoldDB" id="F6D8E6"/>
<dbReference type="Gene3D" id="3.30.479.10">
    <property type="entry name" value="6-pyruvoyl tetrahydropterin synthase/QueD"/>
    <property type="match status" value="1"/>
</dbReference>
<dbReference type="KEGG" id="tcy:Thicy_1030"/>
<dbReference type="GO" id="GO:0008616">
    <property type="term" value="P:tRNA queuosine(34) biosynthetic process"/>
    <property type="evidence" value="ECO:0007669"/>
    <property type="project" value="UniProtKB-KW"/>
</dbReference>
<feature type="binding site" evidence="7">
    <location>
        <position position="30"/>
    </location>
    <ligand>
        <name>Zn(2+)</name>
        <dbReference type="ChEBI" id="CHEBI:29105"/>
    </ligand>
</feature>
<dbReference type="SUPFAM" id="SSF55620">
    <property type="entry name" value="Tetrahydrobiopterin biosynthesis enzymes-like"/>
    <property type="match status" value="1"/>
</dbReference>
<evidence type="ECO:0000313" key="8">
    <source>
        <dbReference type="EMBL" id="AEG31797.1"/>
    </source>
</evidence>
<reference evidence="8 9" key="1">
    <citation type="submission" date="2011-05" db="EMBL/GenBank/DDBJ databases">
        <title>Complete sequence of Thioalkalimicrobium cyclicum ALM1.</title>
        <authorList>
            <consortium name="US DOE Joint Genome Institute"/>
            <person name="Lucas S."/>
            <person name="Han J."/>
            <person name="Lapidus A."/>
            <person name="Cheng J.-F."/>
            <person name="Goodwin L."/>
            <person name="Pitluck S."/>
            <person name="Peters L."/>
            <person name="Mikhailova N."/>
            <person name="Davenport K."/>
            <person name="Han C."/>
            <person name="Tapia R."/>
            <person name="Land M."/>
            <person name="Hauser L."/>
            <person name="Kyrpides N."/>
            <person name="Ivanova N."/>
            <person name="Pagani I."/>
            <person name="Kappler U."/>
            <person name="Woyke T."/>
        </authorList>
    </citation>
    <scope>NUCLEOTIDE SEQUENCE [LARGE SCALE GENOMIC DNA]</scope>
    <source>
        <strain evidence="9">DSM 14477 / JCM 11371 / ALM1</strain>
    </source>
</reference>
<evidence type="ECO:0000256" key="1">
    <source>
        <dbReference type="ARBA" id="ARBA00005061"/>
    </source>
</evidence>
<comment type="similarity">
    <text evidence="2 5">Belongs to the PTPS family. QueD subfamily.</text>
</comment>
<dbReference type="EC" id="4.-.-.-" evidence="5"/>
<comment type="catalytic activity">
    <reaction evidence="4 5">
        <text>7,8-dihydroneopterin 3'-triphosphate + H2O = 6-carboxy-5,6,7,8-tetrahydropterin + triphosphate + acetaldehyde + 2 H(+)</text>
        <dbReference type="Rhea" id="RHEA:27966"/>
        <dbReference type="ChEBI" id="CHEBI:15343"/>
        <dbReference type="ChEBI" id="CHEBI:15377"/>
        <dbReference type="ChEBI" id="CHEBI:15378"/>
        <dbReference type="ChEBI" id="CHEBI:18036"/>
        <dbReference type="ChEBI" id="CHEBI:58462"/>
        <dbReference type="ChEBI" id="CHEBI:61032"/>
        <dbReference type="EC" id="4.1.2.50"/>
    </reaction>
</comment>
<dbReference type="RefSeq" id="WP_013835574.1">
    <property type="nucleotide sequence ID" value="NC_015581.1"/>
</dbReference>
<gene>
    <name evidence="8" type="ordered locus">Thicy_1030</name>
</gene>
<proteinExistence type="inferred from homology"/>
<dbReference type="InterPro" id="IPR007115">
    <property type="entry name" value="6-PTP_synth/QueD"/>
</dbReference>
<name>F6D8E6_THICA</name>
<feature type="active site" description="Charge relay system" evidence="6">
    <location>
        <position position="70"/>
    </location>
</feature>
<keyword evidence="9" id="KW-1185">Reference proteome</keyword>
<dbReference type="GO" id="GO:0046872">
    <property type="term" value="F:metal ion binding"/>
    <property type="evidence" value="ECO:0007669"/>
    <property type="project" value="UniProtKB-KW"/>
</dbReference>
<evidence type="ECO:0000256" key="5">
    <source>
        <dbReference type="PIRNR" id="PIRNR006113"/>
    </source>
</evidence>
<dbReference type="UniPathway" id="UPA00391"/>
<feature type="active site" description="Proton acceptor" evidence="6">
    <location>
        <position position="26"/>
    </location>
</feature>